<evidence type="ECO:0000256" key="8">
    <source>
        <dbReference type="ARBA" id="ARBA00023009"/>
    </source>
</evidence>
<dbReference type="GO" id="GO:0099002">
    <property type="term" value="P:symbiont genome ejection through host cell envelope, short tail mechanism"/>
    <property type="evidence" value="ECO:0007669"/>
    <property type="project" value="UniProtKB-KW"/>
</dbReference>
<evidence type="ECO:0000256" key="11">
    <source>
        <dbReference type="SAM" id="MobiDB-lite"/>
    </source>
</evidence>
<evidence type="ECO:0000313" key="12">
    <source>
        <dbReference type="EMBL" id="CAB4150213.1"/>
    </source>
</evidence>
<keyword evidence="9" id="KW-0231">Viral genome packaging</keyword>
<feature type="compositionally biased region" description="Pro residues" evidence="11">
    <location>
        <begin position="524"/>
        <end position="533"/>
    </location>
</feature>
<dbReference type="InterPro" id="IPR020991">
    <property type="entry name" value="Connector_podovirus"/>
</dbReference>
<keyword evidence="6" id="KW-0946">Virion</keyword>
<evidence type="ECO:0000256" key="2">
    <source>
        <dbReference type="ARBA" id="ARBA00004328"/>
    </source>
</evidence>
<dbReference type="GO" id="GO:0044423">
    <property type="term" value="C:virion component"/>
    <property type="evidence" value="ECO:0007669"/>
    <property type="project" value="UniProtKB-KW"/>
</dbReference>
<evidence type="ECO:0000256" key="7">
    <source>
        <dbReference type="ARBA" id="ARBA00022950"/>
    </source>
</evidence>
<dbReference type="Pfam" id="PF12236">
    <property type="entry name" value="Head-tail_con"/>
    <property type="match status" value="1"/>
</dbReference>
<feature type="compositionally biased region" description="Low complexity" evidence="11">
    <location>
        <begin position="513"/>
        <end position="523"/>
    </location>
</feature>
<name>A0A6J5MZ00_9CAUD</name>
<feature type="region of interest" description="Disordered" evidence="11">
    <location>
        <begin position="513"/>
        <end position="533"/>
    </location>
</feature>
<evidence type="ECO:0000256" key="3">
    <source>
        <dbReference type="ARBA" id="ARBA00022470"/>
    </source>
</evidence>
<sequence length="533" mass="58625">MSSAQKLLKRFATAEAKLGNFKSTYQEAFKYFSPNRDTFDKQGTEGDKRNTGGGVIFDSTGQDSLRKAVSNLQSSVFPPQKKFAALRLGQRLLRQDKAKVEEAQKVLDVISDIFFGALFASNFDTQISEVLEDLLIGTGSMLMQKGTQTNPFIFSAVPMSEIFLERGADGAIKAHFRKWDLEAGLITETWADAKLTDELNQKVNSENPQEKVQIIECTVKAKIEIEVIEGDTRVKKQVDGYEYYVLYKTDILLERKMQSSPWITMRYGLSAGEVYGRGPVLDALPDCKTLNKTKELILKNGALAISGVWTVVDDGVVSMDNIKIQPGATIPVSSNPGNPNGPSLAPLPIGANFNIGQIIIEDLKKSIRSIMMVDPLGEIDAPVKSATEISYRAQQTSKLLGSAYGRMQIEGVKAIINRGLHILEELALIENIDQLRVDGVNLAIEHESPLARAQSEEEINAMVRYAETISGFYGPQMLAMMTNPIMFAKLLAEKMNVPKDILPTIEQLQQTLQAAQAEQAAGQPPAPPQPQLA</sequence>
<keyword evidence="5" id="KW-1188">Viral release from host cell</keyword>
<proteinExistence type="predicted"/>
<evidence type="ECO:0000256" key="5">
    <source>
        <dbReference type="ARBA" id="ARBA00022612"/>
    </source>
</evidence>
<keyword evidence="8" id="KW-1171">Viral genome ejection through host cell envelope</keyword>
<evidence type="ECO:0000256" key="9">
    <source>
        <dbReference type="ARBA" id="ARBA00023219"/>
    </source>
</evidence>
<comment type="function">
    <text evidence="1">Forms the portal vertex of the capsid. This portal plays critical roles in head assembly, genome packaging, neck/tail attachment, and genome ejection. The portal protein multimerizes as a single ring-shaped homododecamer arranged around a central channel.</text>
</comment>
<keyword evidence="4" id="KW-1162">Viral penetration into host cytoplasm</keyword>
<keyword evidence="3" id="KW-1244">Viral short tail ejection system</keyword>
<evidence type="ECO:0000256" key="10">
    <source>
        <dbReference type="ARBA" id="ARBA00023296"/>
    </source>
</evidence>
<evidence type="ECO:0000256" key="1">
    <source>
        <dbReference type="ARBA" id="ARBA00003421"/>
    </source>
</evidence>
<keyword evidence="10" id="KW-1160">Virus entry into host cell</keyword>
<evidence type="ECO:0000256" key="6">
    <source>
        <dbReference type="ARBA" id="ARBA00022844"/>
    </source>
</evidence>
<dbReference type="EMBL" id="LR796543">
    <property type="protein sequence ID" value="CAB4150213.1"/>
    <property type="molecule type" value="Genomic_DNA"/>
</dbReference>
<keyword evidence="7" id="KW-0118">Viral capsid assembly</keyword>
<comment type="subcellular location">
    <subcellularLocation>
        <location evidence="2">Virion</location>
    </subcellularLocation>
</comment>
<accession>A0A6J5MZ00</accession>
<gene>
    <name evidence="12" type="ORF">UFOVP571_12</name>
</gene>
<protein>
    <submittedName>
        <fullName evidence="12">Head-to-tail connector protein, podovirus-type</fullName>
    </submittedName>
</protein>
<reference evidence="12" key="1">
    <citation type="submission" date="2020-04" db="EMBL/GenBank/DDBJ databases">
        <authorList>
            <person name="Chiriac C."/>
            <person name="Salcher M."/>
            <person name="Ghai R."/>
            <person name="Kavagutti S V."/>
        </authorList>
    </citation>
    <scope>NUCLEOTIDE SEQUENCE</scope>
</reference>
<organism evidence="12">
    <name type="scientific">uncultured Caudovirales phage</name>
    <dbReference type="NCBI Taxonomy" id="2100421"/>
    <lineage>
        <taxon>Viruses</taxon>
        <taxon>Duplodnaviria</taxon>
        <taxon>Heunggongvirae</taxon>
        <taxon>Uroviricota</taxon>
        <taxon>Caudoviricetes</taxon>
        <taxon>Peduoviridae</taxon>
        <taxon>Maltschvirus</taxon>
        <taxon>Maltschvirus maltsch</taxon>
    </lineage>
</organism>
<evidence type="ECO:0000256" key="4">
    <source>
        <dbReference type="ARBA" id="ARBA00022595"/>
    </source>
</evidence>